<dbReference type="AlphaFoldDB" id="A0A1R3L0N5"/>
<dbReference type="EMBL" id="AWUE01005633">
    <property type="protein sequence ID" value="OMP12912.1"/>
    <property type="molecule type" value="Genomic_DNA"/>
</dbReference>
<evidence type="ECO:0000313" key="2">
    <source>
        <dbReference type="Proteomes" id="UP000187203"/>
    </source>
</evidence>
<sequence>MGQLSCQFQHGGAGIQHHRIAGLHIAGGELRDGLLLRQVTLHLLQRGRLRRDKAVQRDAAVAAANHPFLVQLNQIAANGGWRSRNGAHQLFNSDQIMTFEIVHNLVETALSLHISLCKLHREFNRDRHARRVRFTCPGDIKCRAVVGGSADKRQSRRDVDAIVKAKQFQRDMPLIV</sequence>
<accession>A0A1R3L0N5</accession>
<dbReference type="Proteomes" id="UP000187203">
    <property type="component" value="Unassembled WGS sequence"/>
</dbReference>
<reference evidence="2" key="1">
    <citation type="submission" date="2013-09" db="EMBL/GenBank/DDBJ databases">
        <title>Corchorus olitorius genome sequencing.</title>
        <authorList>
            <person name="Alam M."/>
            <person name="Haque M.S."/>
            <person name="Islam M.S."/>
            <person name="Emdad E.M."/>
            <person name="Islam M.M."/>
            <person name="Ahmed B."/>
            <person name="Halim A."/>
            <person name="Hossen Q.M.M."/>
            <person name="Hossain M.Z."/>
            <person name="Ahmed R."/>
            <person name="Khan M.M."/>
            <person name="Islam R."/>
            <person name="Rashid M.M."/>
            <person name="Khan S.A."/>
            <person name="Rahman M.S."/>
            <person name="Alam M."/>
            <person name="Yahiya A.S."/>
            <person name="Khan M.S."/>
            <person name="Azam M.S."/>
            <person name="Haque T."/>
            <person name="Lashkar M.Z.H."/>
            <person name="Akhand A.I."/>
            <person name="Morshed G."/>
            <person name="Roy S."/>
            <person name="Uddin K.S."/>
            <person name="Rabeya T."/>
            <person name="Hossain A.S."/>
            <person name="Chowdhury A."/>
            <person name="Snigdha A.R."/>
            <person name="Mortoza M.S."/>
            <person name="Matin S.A."/>
            <person name="Hoque S.M.E."/>
            <person name="Islam M.K."/>
            <person name="Roy D.K."/>
            <person name="Haider R."/>
            <person name="Moosa M.M."/>
            <person name="Elias S.M."/>
            <person name="Hasan A.M."/>
            <person name="Jahan S."/>
            <person name="Shafiuddin M."/>
            <person name="Mahmood N."/>
            <person name="Shommy N.S."/>
        </authorList>
    </citation>
    <scope>NUCLEOTIDE SEQUENCE [LARGE SCALE GENOMIC DNA]</scope>
    <source>
        <strain evidence="2">cv. O-4</strain>
    </source>
</reference>
<proteinExistence type="predicted"/>
<evidence type="ECO:0000313" key="1">
    <source>
        <dbReference type="EMBL" id="OMP12912.1"/>
    </source>
</evidence>
<gene>
    <name evidence="1" type="ORF">COLO4_02589</name>
</gene>
<organism evidence="1 2">
    <name type="scientific">Corchorus olitorius</name>
    <dbReference type="NCBI Taxonomy" id="93759"/>
    <lineage>
        <taxon>Eukaryota</taxon>
        <taxon>Viridiplantae</taxon>
        <taxon>Streptophyta</taxon>
        <taxon>Embryophyta</taxon>
        <taxon>Tracheophyta</taxon>
        <taxon>Spermatophyta</taxon>
        <taxon>Magnoliopsida</taxon>
        <taxon>eudicotyledons</taxon>
        <taxon>Gunneridae</taxon>
        <taxon>Pentapetalae</taxon>
        <taxon>rosids</taxon>
        <taxon>malvids</taxon>
        <taxon>Malvales</taxon>
        <taxon>Malvaceae</taxon>
        <taxon>Grewioideae</taxon>
        <taxon>Apeibeae</taxon>
        <taxon>Corchorus</taxon>
    </lineage>
</organism>
<feature type="non-terminal residue" evidence="1">
    <location>
        <position position="176"/>
    </location>
</feature>
<comment type="caution">
    <text evidence="1">The sequence shown here is derived from an EMBL/GenBank/DDBJ whole genome shotgun (WGS) entry which is preliminary data.</text>
</comment>
<keyword evidence="2" id="KW-1185">Reference proteome</keyword>
<name>A0A1R3L0N5_9ROSI</name>
<protein>
    <submittedName>
        <fullName evidence="1">Uncharacterized protein</fullName>
    </submittedName>
</protein>